<accession>A0A5C5Z958</accession>
<dbReference type="OrthoDB" id="285651at2"/>
<keyword evidence="4" id="KW-1185">Reference proteome</keyword>
<dbReference type="AlphaFoldDB" id="A0A5C5Z958"/>
<dbReference type="PANTHER" id="PTHR30093:SF2">
    <property type="entry name" value="TYPE II SECRETION SYSTEM PROTEIN H"/>
    <property type="match status" value="1"/>
</dbReference>
<proteinExistence type="predicted"/>
<feature type="domain" description="DUF1559" evidence="2">
    <location>
        <begin position="93"/>
        <end position="177"/>
    </location>
</feature>
<dbReference type="Pfam" id="PF07596">
    <property type="entry name" value="SBP_bac_10"/>
    <property type="match status" value="1"/>
</dbReference>
<gene>
    <name evidence="3" type="ORF">CA13_45360</name>
</gene>
<evidence type="ECO:0000259" key="2">
    <source>
        <dbReference type="Pfam" id="PF07596"/>
    </source>
</evidence>
<keyword evidence="1" id="KW-0472">Membrane</keyword>
<dbReference type="Proteomes" id="UP000315010">
    <property type="component" value="Unassembled WGS sequence"/>
</dbReference>
<dbReference type="RefSeq" id="WP_146399988.1">
    <property type="nucleotide sequence ID" value="NZ_SJPJ01000001.1"/>
</dbReference>
<feature type="transmembrane region" description="Helical" evidence="1">
    <location>
        <begin position="55"/>
        <end position="77"/>
    </location>
</feature>
<dbReference type="EMBL" id="SJPJ01000001">
    <property type="protein sequence ID" value="TWT83073.1"/>
    <property type="molecule type" value="Genomic_DNA"/>
</dbReference>
<organism evidence="3 4">
    <name type="scientific">Novipirellula herctigrandis</name>
    <dbReference type="NCBI Taxonomy" id="2527986"/>
    <lineage>
        <taxon>Bacteria</taxon>
        <taxon>Pseudomonadati</taxon>
        <taxon>Planctomycetota</taxon>
        <taxon>Planctomycetia</taxon>
        <taxon>Pirellulales</taxon>
        <taxon>Pirellulaceae</taxon>
        <taxon>Novipirellula</taxon>
    </lineage>
</organism>
<evidence type="ECO:0000256" key="1">
    <source>
        <dbReference type="SAM" id="Phobius"/>
    </source>
</evidence>
<evidence type="ECO:0000313" key="3">
    <source>
        <dbReference type="EMBL" id="TWT83073.1"/>
    </source>
</evidence>
<keyword evidence="1" id="KW-0812">Transmembrane</keyword>
<name>A0A5C5Z958_9BACT</name>
<sequence>MPYLFTCPHCQTKTEVEDRFSGLAGECVTCGEPIELPNFAKQASPDNPKTRENKFLSSLLAAGVVLVLILCLLFAVVRHGSQTVTQLQTNRARASSIRNLEKIAAALNAYSADHGTYPPPFTKNQAGRPMQSWRVLILPYLGEEELYDSINLGADWDNPDNMSVAYNRVPSAFSHPDGSVGRIFSESAYYLITGPGTLFPATGPLGPNDVIDDTTKTLLVVEGSPTMTTNLWTEPVDINVTQAQGIGGNNSNVGGLLDEGAAAATVDGRGHYIADTMPTATFRALISPRGGEPLADDTLD</sequence>
<reference evidence="3 4" key="1">
    <citation type="submission" date="2019-02" db="EMBL/GenBank/DDBJ databases">
        <title>Deep-cultivation of Planctomycetes and their phenomic and genomic characterization uncovers novel biology.</title>
        <authorList>
            <person name="Wiegand S."/>
            <person name="Jogler M."/>
            <person name="Boedeker C."/>
            <person name="Pinto D."/>
            <person name="Vollmers J."/>
            <person name="Rivas-Marin E."/>
            <person name="Kohn T."/>
            <person name="Peeters S.H."/>
            <person name="Heuer A."/>
            <person name="Rast P."/>
            <person name="Oberbeckmann S."/>
            <person name="Bunk B."/>
            <person name="Jeske O."/>
            <person name="Meyerdierks A."/>
            <person name="Storesund J.E."/>
            <person name="Kallscheuer N."/>
            <person name="Luecker S."/>
            <person name="Lage O.M."/>
            <person name="Pohl T."/>
            <person name="Merkel B.J."/>
            <person name="Hornburger P."/>
            <person name="Mueller R.-W."/>
            <person name="Bruemmer F."/>
            <person name="Labrenz M."/>
            <person name="Spormann A.M."/>
            <person name="Op Den Camp H."/>
            <person name="Overmann J."/>
            <person name="Amann R."/>
            <person name="Jetten M.S.M."/>
            <person name="Mascher T."/>
            <person name="Medema M.H."/>
            <person name="Devos D.P."/>
            <person name="Kaster A.-K."/>
            <person name="Ovreas L."/>
            <person name="Rohde M."/>
            <person name="Galperin M.Y."/>
            <person name="Jogler C."/>
        </authorList>
    </citation>
    <scope>NUCLEOTIDE SEQUENCE [LARGE SCALE GENOMIC DNA]</scope>
    <source>
        <strain evidence="3 4">CA13</strain>
    </source>
</reference>
<comment type="caution">
    <text evidence="3">The sequence shown here is derived from an EMBL/GenBank/DDBJ whole genome shotgun (WGS) entry which is preliminary data.</text>
</comment>
<keyword evidence="1" id="KW-1133">Transmembrane helix</keyword>
<dbReference type="InterPro" id="IPR011453">
    <property type="entry name" value="DUF1559"/>
</dbReference>
<evidence type="ECO:0000313" key="4">
    <source>
        <dbReference type="Proteomes" id="UP000315010"/>
    </source>
</evidence>
<protein>
    <recommendedName>
        <fullName evidence="2">DUF1559 domain-containing protein</fullName>
    </recommendedName>
</protein>
<dbReference type="PANTHER" id="PTHR30093">
    <property type="entry name" value="GENERAL SECRETION PATHWAY PROTEIN G"/>
    <property type="match status" value="1"/>
</dbReference>